<gene>
    <name evidence="8" type="ORF">QYE76_030175</name>
</gene>
<keyword evidence="4" id="KW-0804">Transcription</keyword>
<proteinExistence type="predicted"/>
<comment type="caution">
    <text evidence="8">The sequence shown here is derived from an EMBL/GenBank/DDBJ whole genome shotgun (WGS) entry which is preliminary data.</text>
</comment>
<feature type="domain" description="TF-B3" evidence="7">
    <location>
        <begin position="35"/>
        <end position="131"/>
    </location>
</feature>
<protein>
    <recommendedName>
        <fullName evidence="7">TF-B3 domain-containing protein</fullName>
    </recommendedName>
</protein>
<evidence type="ECO:0000256" key="4">
    <source>
        <dbReference type="ARBA" id="ARBA00023163"/>
    </source>
</evidence>
<accession>A0AAD8QPX2</accession>
<dbReference type="SMART" id="SM01019">
    <property type="entry name" value="B3"/>
    <property type="match status" value="1"/>
</dbReference>
<evidence type="ECO:0000256" key="2">
    <source>
        <dbReference type="ARBA" id="ARBA00023015"/>
    </source>
</evidence>
<dbReference type="SUPFAM" id="SSF101936">
    <property type="entry name" value="DNA-binding pseudobarrel domain"/>
    <property type="match status" value="1"/>
</dbReference>
<evidence type="ECO:0000256" key="6">
    <source>
        <dbReference type="SAM" id="MobiDB-lite"/>
    </source>
</evidence>
<dbReference type="PROSITE" id="PS50863">
    <property type="entry name" value="B3"/>
    <property type="match status" value="1"/>
</dbReference>
<dbReference type="GO" id="GO:0003677">
    <property type="term" value="F:DNA binding"/>
    <property type="evidence" value="ECO:0007669"/>
    <property type="project" value="UniProtKB-KW"/>
</dbReference>
<dbReference type="InterPro" id="IPR003340">
    <property type="entry name" value="B3_DNA-bd"/>
</dbReference>
<dbReference type="Gene3D" id="2.40.330.10">
    <property type="entry name" value="DNA-binding pseudobarrel domain"/>
    <property type="match status" value="1"/>
</dbReference>
<feature type="region of interest" description="Disordered" evidence="6">
    <location>
        <begin position="1"/>
        <end position="28"/>
    </location>
</feature>
<comment type="subcellular location">
    <subcellularLocation>
        <location evidence="1">Nucleus</location>
    </subcellularLocation>
</comment>
<keyword evidence="5" id="KW-0539">Nucleus</keyword>
<keyword evidence="2" id="KW-0805">Transcription regulation</keyword>
<organism evidence="8 9">
    <name type="scientific">Lolium multiflorum</name>
    <name type="common">Italian ryegrass</name>
    <name type="synonym">Lolium perenne subsp. multiflorum</name>
    <dbReference type="NCBI Taxonomy" id="4521"/>
    <lineage>
        <taxon>Eukaryota</taxon>
        <taxon>Viridiplantae</taxon>
        <taxon>Streptophyta</taxon>
        <taxon>Embryophyta</taxon>
        <taxon>Tracheophyta</taxon>
        <taxon>Spermatophyta</taxon>
        <taxon>Magnoliopsida</taxon>
        <taxon>Liliopsida</taxon>
        <taxon>Poales</taxon>
        <taxon>Poaceae</taxon>
        <taxon>BOP clade</taxon>
        <taxon>Pooideae</taxon>
        <taxon>Poodae</taxon>
        <taxon>Poeae</taxon>
        <taxon>Poeae Chloroplast Group 2 (Poeae type)</taxon>
        <taxon>Loliodinae</taxon>
        <taxon>Loliinae</taxon>
        <taxon>Lolium</taxon>
    </lineage>
</organism>
<evidence type="ECO:0000256" key="1">
    <source>
        <dbReference type="ARBA" id="ARBA00004123"/>
    </source>
</evidence>
<sequence>MASTSRTRTGRGRGRGRGSGSSSLPPPPSTLPLIIEEFFIVVYEDPLVKKELPKKFADYLDGKEPAKVYLRAADCGPRLWTVEVLIDGQGRMYLDKGWEKFAIAHGVDFGWFVHFKYEGDDVLTVKVFDGTMCRSGMLGHRSLGRCQRVFLLLLVDVVVIEALEVSLNALAPSVVLGLHCRHRRRMEPLASWSLRPSRNQPPPFSVVGRARVWERVLVSGSFASGGEGNGHLKNDWS</sequence>
<dbReference type="PANTHER" id="PTHR31920">
    <property type="entry name" value="B3 DOMAIN-CONTAINING"/>
    <property type="match status" value="1"/>
</dbReference>
<evidence type="ECO:0000259" key="7">
    <source>
        <dbReference type="PROSITE" id="PS50863"/>
    </source>
</evidence>
<dbReference type="Pfam" id="PF02362">
    <property type="entry name" value="B3"/>
    <property type="match status" value="1"/>
</dbReference>
<evidence type="ECO:0000313" key="8">
    <source>
        <dbReference type="EMBL" id="KAK1606502.1"/>
    </source>
</evidence>
<evidence type="ECO:0000313" key="9">
    <source>
        <dbReference type="Proteomes" id="UP001231189"/>
    </source>
</evidence>
<dbReference type="Proteomes" id="UP001231189">
    <property type="component" value="Unassembled WGS sequence"/>
</dbReference>
<keyword evidence="3" id="KW-0238">DNA-binding</keyword>
<dbReference type="PANTHER" id="PTHR31920:SF111">
    <property type="entry name" value="B3 DOMAIN-CONTAINING PROTEIN OS03G0621600-RELATED"/>
    <property type="match status" value="1"/>
</dbReference>
<dbReference type="AlphaFoldDB" id="A0AAD8QPX2"/>
<dbReference type="InterPro" id="IPR015300">
    <property type="entry name" value="DNA-bd_pseudobarrel_sf"/>
</dbReference>
<dbReference type="EMBL" id="JAUUTY010000007">
    <property type="protein sequence ID" value="KAK1606502.1"/>
    <property type="molecule type" value="Genomic_DNA"/>
</dbReference>
<evidence type="ECO:0000256" key="5">
    <source>
        <dbReference type="ARBA" id="ARBA00023242"/>
    </source>
</evidence>
<evidence type="ECO:0000256" key="3">
    <source>
        <dbReference type="ARBA" id="ARBA00023125"/>
    </source>
</evidence>
<dbReference type="GO" id="GO:0005634">
    <property type="term" value="C:nucleus"/>
    <property type="evidence" value="ECO:0007669"/>
    <property type="project" value="UniProtKB-SubCell"/>
</dbReference>
<reference evidence="8" key="1">
    <citation type="submission" date="2023-07" db="EMBL/GenBank/DDBJ databases">
        <title>A chromosome-level genome assembly of Lolium multiflorum.</title>
        <authorList>
            <person name="Chen Y."/>
            <person name="Copetti D."/>
            <person name="Kolliker R."/>
            <person name="Studer B."/>
        </authorList>
    </citation>
    <scope>NUCLEOTIDE SEQUENCE</scope>
    <source>
        <strain evidence="8">02402/16</strain>
        <tissue evidence="8">Leaf</tissue>
    </source>
</reference>
<name>A0AAD8QPX2_LOLMU</name>
<dbReference type="CDD" id="cd10017">
    <property type="entry name" value="B3_DNA"/>
    <property type="match status" value="1"/>
</dbReference>
<dbReference type="InterPro" id="IPR050655">
    <property type="entry name" value="Plant_B3_domain"/>
</dbReference>
<keyword evidence="9" id="KW-1185">Reference proteome</keyword>